<name>A0A317CBH5_9GAMM</name>
<evidence type="ECO:0000256" key="6">
    <source>
        <dbReference type="ARBA" id="ARBA00023015"/>
    </source>
</evidence>
<dbReference type="GO" id="GO:0016987">
    <property type="term" value="F:sigma factor activity"/>
    <property type="evidence" value="ECO:0007669"/>
    <property type="project" value="UniProtKB-KW"/>
</dbReference>
<feature type="region of interest" description="Disordered" evidence="11">
    <location>
        <begin position="43"/>
        <end position="92"/>
    </location>
</feature>
<protein>
    <recommendedName>
        <fullName evidence="2 10">RNA polymerase sigma-54 factor</fullName>
    </recommendedName>
</protein>
<dbReference type="Gene3D" id="1.10.10.1330">
    <property type="entry name" value="RNA polymerase sigma-54 factor, core-binding domain"/>
    <property type="match status" value="1"/>
</dbReference>
<comment type="caution">
    <text evidence="14">The sequence shown here is derived from an EMBL/GenBank/DDBJ whole genome shotgun (WGS) entry which is preliminary data.</text>
</comment>
<keyword evidence="6 10" id="KW-0805">Transcription regulation</keyword>
<evidence type="ECO:0000259" key="13">
    <source>
        <dbReference type="Pfam" id="PF04963"/>
    </source>
</evidence>
<dbReference type="NCBIfam" id="NF009118">
    <property type="entry name" value="PRK12469.1"/>
    <property type="match status" value="1"/>
</dbReference>
<dbReference type="PIRSF" id="PIRSF000774">
    <property type="entry name" value="RpoN"/>
    <property type="match status" value="1"/>
</dbReference>
<dbReference type="PANTHER" id="PTHR32248:SF4">
    <property type="entry name" value="RNA POLYMERASE SIGMA-54 FACTOR"/>
    <property type="match status" value="1"/>
</dbReference>
<dbReference type="Pfam" id="PF00309">
    <property type="entry name" value="Sigma54_AID"/>
    <property type="match status" value="1"/>
</dbReference>
<feature type="domain" description="RNA polymerase sigma factor 54 DNA-binding" evidence="12">
    <location>
        <begin position="319"/>
        <end position="476"/>
    </location>
</feature>
<dbReference type="NCBIfam" id="TIGR02395">
    <property type="entry name" value="rpoN_sigma"/>
    <property type="match status" value="1"/>
</dbReference>
<dbReference type="GO" id="GO:0003677">
    <property type="term" value="F:DNA binding"/>
    <property type="evidence" value="ECO:0007669"/>
    <property type="project" value="UniProtKB-KW"/>
</dbReference>
<evidence type="ECO:0000256" key="1">
    <source>
        <dbReference type="ARBA" id="ARBA00008798"/>
    </source>
</evidence>
<organism evidence="14 15">
    <name type="scientific">Leucothrix arctica</name>
    <dbReference type="NCBI Taxonomy" id="1481894"/>
    <lineage>
        <taxon>Bacteria</taxon>
        <taxon>Pseudomonadati</taxon>
        <taxon>Pseudomonadota</taxon>
        <taxon>Gammaproteobacteria</taxon>
        <taxon>Thiotrichales</taxon>
        <taxon>Thiotrichaceae</taxon>
        <taxon>Leucothrix</taxon>
    </lineage>
</organism>
<evidence type="ECO:0000256" key="4">
    <source>
        <dbReference type="ARBA" id="ARBA00022679"/>
    </source>
</evidence>
<keyword evidence="15" id="KW-1185">Reference proteome</keyword>
<evidence type="ECO:0000256" key="5">
    <source>
        <dbReference type="ARBA" id="ARBA00022695"/>
    </source>
</evidence>
<evidence type="ECO:0000256" key="3">
    <source>
        <dbReference type="ARBA" id="ARBA00022478"/>
    </source>
</evidence>
<dbReference type="InterPro" id="IPR007634">
    <property type="entry name" value="RNA_pol_sigma_54_DNA-bd"/>
</dbReference>
<keyword evidence="3 10" id="KW-0240">DNA-directed RNA polymerase</keyword>
<dbReference type="RefSeq" id="WP_109823475.1">
    <property type="nucleotide sequence ID" value="NZ_QGKL01000031.1"/>
</dbReference>
<dbReference type="InterPro" id="IPR007046">
    <property type="entry name" value="RNA_pol_sigma_54_core-bd"/>
</dbReference>
<dbReference type="OrthoDB" id="9814402at2"/>
<dbReference type="FunFam" id="1.10.10.60:FF:000045">
    <property type="entry name" value="RNA polymerase sigma-54 factor"/>
    <property type="match status" value="1"/>
</dbReference>
<dbReference type="GO" id="GO:0006352">
    <property type="term" value="P:DNA-templated transcription initiation"/>
    <property type="evidence" value="ECO:0007669"/>
    <property type="project" value="InterPro"/>
</dbReference>
<feature type="compositionally biased region" description="Acidic residues" evidence="11">
    <location>
        <begin position="78"/>
        <end position="92"/>
    </location>
</feature>
<evidence type="ECO:0000256" key="9">
    <source>
        <dbReference type="ARBA" id="ARBA00023163"/>
    </source>
</evidence>
<dbReference type="PROSITE" id="PS50044">
    <property type="entry name" value="SIGMA54_3"/>
    <property type="match status" value="1"/>
</dbReference>
<dbReference type="Pfam" id="PF04552">
    <property type="entry name" value="Sigma54_DBD"/>
    <property type="match status" value="1"/>
</dbReference>
<evidence type="ECO:0000259" key="12">
    <source>
        <dbReference type="Pfam" id="PF04552"/>
    </source>
</evidence>
<evidence type="ECO:0000256" key="8">
    <source>
        <dbReference type="ARBA" id="ARBA00023125"/>
    </source>
</evidence>
<feature type="domain" description="RNA polymerase sigma factor 54 core-binding" evidence="13">
    <location>
        <begin position="110"/>
        <end position="304"/>
    </location>
</feature>
<dbReference type="EMBL" id="QGKL01000031">
    <property type="protein sequence ID" value="PWQ95896.1"/>
    <property type="molecule type" value="Genomic_DNA"/>
</dbReference>
<dbReference type="GO" id="GO:0016779">
    <property type="term" value="F:nucleotidyltransferase activity"/>
    <property type="evidence" value="ECO:0007669"/>
    <property type="project" value="UniProtKB-KW"/>
</dbReference>
<comment type="function">
    <text evidence="10">Sigma factors are initiation factors that promote the attachment of RNA polymerase to specific initiation sites and are then released.</text>
</comment>
<evidence type="ECO:0000256" key="10">
    <source>
        <dbReference type="PIRNR" id="PIRNR000774"/>
    </source>
</evidence>
<dbReference type="Pfam" id="PF04963">
    <property type="entry name" value="Sigma54_CBD"/>
    <property type="match status" value="1"/>
</dbReference>
<evidence type="ECO:0000313" key="14">
    <source>
        <dbReference type="EMBL" id="PWQ95896.1"/>
    </source>
</evidence>
<dbReference type="Proteomes" id="UP000245506">
    <property type="component" value="Unassembled WGS sequence"/>
</dbReference>
<sequence length="479" mass="54359">MLKQGIQLKLGQSLSMTPQLQQAIKMLQLSSLELEQEIQTVLESNPLLERPEDTDNFDASDSNAEVDETPSESLSETIPDELSTDSDWDDTYDPEWKVSNADGESASDYIEKLHSNAEGLAEHLLWQIDLSNLSVIDKAIAHLVVDYINNDGLLTESPEQILNSLESELLIDLDDVEAVLSFVHHLDPIGMGARDLGQSLWLQFNYHYPKHPLKKKAQLLLEKNLDLLAKRDYKSIKKETRLNNDQLEILVNLMKTLDPNPASRFSSENVDYIKPDVYVRKVKGRWLVSHNAETLPDLRINDTYAEMASDSRTDKAASDYIKDNLQQARWFIKSLDNRNTTILNVANAIVDRQMAFLQYGDEAMKPMVLKDLAEQLDLHESTISRVTTRKFLHTPRGVYEFKYFFSSHVNTDTGGECSATAIRAMIKKLITAENPRKPYSDNKLTNLLNEQGINVARRTVAKYREALAIPSSHDRKALS</sequence>
<dbReference type="InterPro" id="IPR000394">
    <property type="entry name" value="RNA_pol_sigma_54"/>
</dbReference>
<evidence type="ECO:0000313" key="15">
    <source>
        <dbReference type="Proteomes" id="UP000245506"/>
    </source>
</evidence>
<dbReference type="NCBIfam" id="NF004595">
    <property type="entry name" value="PRK05932.1-2"/>
    <property type="match status" value="1"/>
</dbReference>
<evidence type="ECO:0000256" key="11">
    <source>
        <dbReference type="SAM" id="MobiDB-lite"/>
    </source>
</evidence>
<accession>A0A317CBH5</accession>
<dbReference type="PROSITE" id="PS00717">
    <property type="entry name" value="SIGMA54_1"/>
    <property type="match status" value="1"/>
</dbReference>
<keyword evidence="8 10" id="KW-0238">DNA-binding</keyword>
<dbReference type="GO" id="GO:0001216">
    <property type="term" value="F:DNA-binding transcription activator activity"/>
    <property type="evidence" value="ECO:0007669"/>
    <property type="project" value="InterPro"/>
</dbReference>
<keyword evidence="4 10" id="KW-0808">Transferase</keyword>
<dbReference type="Gene3D" id="1.10.10.60">
    <property type="entry name" value="Homeodomain-like"/>
    <property type="match status" value="1"/>
</dbReference>
<dbReference type="PANTHER" id="PTHR32248">
    <property type="entry name" value="RNA POLYMERASE SIGMA-54 FACTOR"/>
    <property type="match status" value="1"/>
</dbReference>
<gene>
    <name evidence="14" type="ORF">DKT75_10975</name>
</gene>
<reference evidence="14 15" key="1">
    <citation type="submission" date="2018-05" db="EMBL/GenBank/DDBJ databases">
        <title>Leucothrix arctica sp. nov., isolated from Arctic seawater.</title>
        <authorList>
            <person name="Choi A."/>
            <person name="Baek K."/>
        </authorList>
    </citation>
    <scope>NUCLEOTIDE SEQUENCE [LARGE SCALE GENOMIC DNA]</scope>
    <source>
        <strain evidence="14 15">IMCC9719</strain>
    </source>
</reference>
<dbReference type="AlphaFoldDB" id="A0A317CBH5"/>
<dbReference type="PRINTS" id="PR00045">
    <property type="entry name" value="SIGMA54FCT"/>
</dbReference>
<dbReference type="InterPro" id="IPR038709">
    <property type="entry name" value="RpoN_core-bd_sf"/>
</dbReference>
<keyword evidence="7 10" id="KW-0731">Sigma factor</keyword>
<dbReference type="GO" id="GO:0000428">
    <property type="term" value="C:DNA-directed RNA polymerase complex"/>
    <property type="evidence" value="ECO:0007669"/>
    <property type="project" value="UniProtKB-KW"/>
</dbReference>
<dbReference type="PROSITE" id="PS00718">
    <property type="entry name" value="SIGMA54_2"/>
    <property type="match status" value="1"/>
</dbReference>
<evidence type="ECO:0000256" key="7">
    <source>
        <dbReference type="ARBA" id="ARBA00023082"/>
    </source>
</evidence>
<comment type="similarity">
    <text evidence="1 10">Belongs to the sigma-54 factor family.</text>
</comment>
<keyword evidence="9 10" id="KW-0804">Transcription</keyword>
<feature type="compositionally biased region" description="Acidic residues" evidence="11">
    <location>
        <begin position="52"/>
        <end position="70"/>
    </location>
</feature>
<proteinExistence type="inferred from homology"/>
<keyword evidence="5 10" id="KW-0548">Nucleotidyltransferase</keyword>
<evidence type="ECO:0000256" key="2">
    <source>
        <dbReference type="ARBA" id="ARBA00019942"/>
    </source>
</evidence>